<reference evidence="1" key="1">
    <citation type="journal article" date="2023" name="G3 (Bethesda)">
        <title>A reference genome for the long-term kleptoplast-retaining sea slug Elysia crispata morphotype clarki.</title>
        <authorList>
            <person name="Eastman K.E."/>
            <person name="Pendleton A.L."/>
            <person name="Shaikh M.A."/>
            <person name="Suttiyut T."/>
            <person name="Ogas R."/>
            <person name="Tomko P."/>
            <person name="Gavelis G."/>
            <person name="Widhalm J.R."/>
            <person name="Wisecaver J.H."/>
        </authorList>
    </citation>
    <scope>NUCLEOTIDE SEQUENCE</scope>
    <source>
        <strain evidence="1">ECLA1</strain>
    </source>
</reference>
<keyword evidence="2" id="KW-1185">Reference proteome</keyword>
<organism evidence="1 2">
    <name type="scientific">Elysia crispata</name>
    <name type="common">lettuce slug</name>
    <dbReference type="NCBI Taxonomy" id="231223"/>
    <lineage>
        <taxon>Eukaryota</taxon>
        <taxon>Metazoa</taxon>
        <taxon>Spiralia</taxon>
        <taxon>Lophotrochozoa</taxon>
        <taxon>Mollusca</taxon>
        <taxon>Gastropoda</taxon>
        <taxon>Heterobranchia</taxon>
        <taxon>Euthyneura</taxon>
        <taxon>Panpulmonata</taxon>
        <taxon>Sacoglossa</taxon>
        <taxon>Placobranchoidea</taxon>
        <taxon>Plakobranchidae</taxon>
        <taxon>Elysia</taxon>
    </lineage>
</organism>
<proteinExistence type="predicted"/>
<sequence>MKLVPRLIDVTLLPSVQTSCSSRDKASFEAQPRADANIKMKLFLPIFVACVAVAAAAPREKRIVLGDFAAEAAKILVCEGKGTEEACEACCHSTDWLFSVEESGCVTACQILPNAADYLTTYKPANLINGDAQRLAWSVRDWELGNLGISANVRLRTIASYNILIWCSSLILHRLVSKDVKRWLGLFDST</sequence>
<dbReference type="AlphaFoldDB" id="A0AAE0Y8G4"/>
<evidence type="ECO:0000313" key="1">
    <source>
        <dbReference type="EMBL" id="KAK3734914.1"/>
    </source>
</evidence>
<gene>
    <name evidence="1" type="ORF">RRG08_038939</name>
</gene>
<dbReference type="Proteomes" id="UP001283361">
    <property type="component" value="Unassembled WGS sequence"/>
</dbReference>
<dbReference type="EMBL" id="JAWDGP010006834">
    <property type="protein sequence ID" value="KAK3734914.1"/>
    <property type="molecule type" value="Genomic_DNA"/>
</dbReference>
<accession>A0AAE0Y8G4</accession>
<evidence type="ECO:0000313" key="2">
    <source>
        <dbReference type="Proteomes" id="UP001283361"/>
    </source>
</evidence>
<name>A0AAE0Y8G4_9GAST</name>
<protein>
    <submittedName>
        <fullName evidence="1">Uncharacterized protein</fullName>
    </submittedName>
</protein>
<comment type="caution">
    <text evidence="1">The sequence shown here is derived from an EMBL/GenBank/DDBJ whole genome shotgun (WGS) entry which is preliminary data.</text>
</comment>